<name>A0A1F8H9D7_9BACT</name>
<protein>
    <recommendedName>
        <fullName evidence="1">DUF6879 domain-containing protein</fullName>
    </recommendedName>
</protein>
<dbReference type="EMBL" id="MGKW01000024">
    <property type="protein sequence ID" value="OGN33770.1"/>
    <property type="molecule type" value="Genomic_DNA"/>
</dbReference>
<feature type="domain" description="DUF6879" evidence="1">
    <location>
        <begin position="12"/>
        <end position="175"/>
    </location>
</feature>
<evidence type="ECO:0000313" key="3">
    <source>
        <dbReference type="Proteomes" id="UP000178155"/>
    </source>
</evidence>
<accession>A0A1F8H9D7</accession>
<organism evidence="2 3">
    <name type="scientific">Candidatus Yanofskybacteria bacterium RIFCSPLOWO2_02_FULL_47_9b</name>
    <dbReference type="NCBI Taxonomy" id="1802708"/>
    <lineage>
        <taxon>Bacteria</taxon>
        <taxon>Candidatus Yanofskyibacteriota</taxon>
    </lineage>
</organism>
<sequence>MQTLPREEGSKKWDDFWNSLKEEWFKVEVLQDYSGEDHGESLSLWLEGKKEESMAVLMKQDNQEWKKALEDTKDAKKIRLHVVERPLTAYLEWEVEVYKRQNIPLGEEVYLVEKTDVIHLEIPDGDFMLFDNKKAIKNTYDKTGKCYQYDFYDEGNDISKFLHLKSELIRFAQPLKV</sequence>
<proteinExistence type="predicted"/>
<evidence type="ECO:0000259" key="1">
    <source>
        <dbReference type="Pfam" id="PF21806"/>
    </source>
</evidence>
<dbReference type="Pfam" id="PF21806">
    <property type="entry name" value="DUF6879"/>
    <property type="match status" value="1"/>
</dbReference>
<evidence type="ECO:0000313" key="2">
    <source>
        <dbReference type="EMBL" id="OGN33770.1"/>
    </source>
</evidence>
<dbReference type="AlphaFoldDB" id="A0A1F8H9D7"/>
<comment type="caution">
    <text evidence="2">The sequence shown here is derived from an EMBL/GenBank/DDBJ whole genome shotgun (WGS) entry which is preliminary data.</text>
</comment>
<dbReference type="Proteomes" id="UP000178155">
    <property type="component" value="Unassembled WGS sequence"/>
</dbReference>
<gene>
    <name evidence="2" type="ORF">A3I39_01945</name>
</gene>
<reference evidence="2 3" key="1">
    <citation type="journal article" date="2016" name="Nat. Commun.">
        <title>Thousands of microbial genomes shed light on interconnected biogeochemical processes in an aquifer system.</title>
        <authorList>
            <person name="Anantharaman K."/>
            <person name="Brown C.T."/>
            <person name="Hug L.A."/>
            <person name="Sharon I."/>
            <person name="Castelle C.J."/>
            <person name="Probst A.J."/>
            <person name="Thomas B.C."/>
            <person name="Singh A."/>
            <person name="Wilkins M.J."/>
            <person name="Karaoz U."/>
            <person name="Brodie E.L."/>
            <person name="Williams K.H."/>
            <person name="Hubbard S.S."/>
            <person name="Banfield J.F."/>
        </authorList>
    </citation>
    <scope>NUCLEOTIDE SEQUENCE [LARGE SCALE GENOMIC DNA]</scope>
</reference>
<dbReference type="InterPro" id="IPR049244">
    <property type="entry name" value="DUF6879"/>
</dbReference>